<reference evidence="1 2" key="1">
    <citation type="submission" date="2019-10" db="EMBL/GenBank/DDBJ databases">
        <title>Prolixibacter strains distinguished by the presence of nitrate reductase genes were adept at nitrate-dependent anaerobic corrosion of metallic iron and carbon steel.</title>
        <authorList>
            <person name="Iino T."/>
            <person name="Shono N."/>
            <person name="Ito K."/>
            <person name="Nakamura R."/>
            <person name="Sueoka K."/>
            <person name="Harayama S."/>
            <person name="Ohkuma M."/>
        </authorList>
    </citation>
    <scope>NUCLEOTIDE SEQUENCE [LARGE SCALE GENOMIC DNA]</scope>
    <source>
        <strain evidence="1 2">JCM 13498</strain>
    </source>
</reference>
<dbReference type="Proteomes" id="UP000391834">
    <property type="component" value="Unassembled WGS sequence"/>
</dbReference>
<dbReference type="EMBL" id="BLAX01000001">
    <property type="protein sequence ID" value="GET35247.1"/>
    <property type="molecule type" value="Genomic_DNA"/>
</dbReference>
<name>A0A5M4B674_9BACT</name>
<gene>
    <name evidence="1" type="ORF">PbJCM13498_41100</name>
</gene>
<comment type="caution">
    <text evidence="1">The sequence shown here is derived from an EMBL/GenBank/DDBJ whole genome shotgun (WGS) entry which is preliminary data.</text>
</comment>
<dbReference type="AlphaFoldDB" id="A0A5M4B674"/>
<keyword evidence="2" id="KW-1185">Reference proteome</keyword>
<evidence type="ECO:0000313" key="1">
    <source>
        <dbReference type="EMBL" id="GET35247.1"/>
    </source>
</evidence>
<protein>
    <submittedName>
        <fullName evidence="1">Uncharacterized protein</fullName>
    </submittedName>
</protein>
<proteinExistence type="predicted"/>
<evidence type="ECO:0000313" key="2">
    <source>
        <dbReference type="Proteomes" id="UP000391834"/>
    </source>
</evidence>
<organism evidence="1 2">
    <name type="scientific">Prolixibacter bellariivorans</name>
    <dbReference type="NCBI Taxonomy" id="314319"/>
    <lineage>
        <taxon>Bacteria</taxon>
        <taxon>Pseudomonadati</taxon>
        <taxon>Bacteroidota</taxon>
        <taxon>Bacteroidia</taxon>
        <taxon>Marinilabiliales</taxon>
        <taxon>Prolixibacteraceae</taxon>
        <taxon>Prolixibacter</taxon>
    </lineage>
</organism>
<sequence length="103" mass="11266">MVVNTEPTDFDKSFWQDVHGKPSQELNSIECDGLFDGPVAVIFGNESYFTIGNVQDALIGNGHPVGVLSQVFHHLCRSEEGLFAVHHPGTAKQGLVQTRAFNL</sequence>
<accession>A0A5M4B674</accession>